<proteinExistence type="predicted"/>
<dbReference type="PANTHER" id="PTHR15002:SF0">
    <property type="entry name" value="RIBOSOMAL BIOGENESIS PROTEIN LAS1L"/>
    <property type="match status" value="1"/>
</dbReference>
<gene>
    <name evidence="1" type="ORF">CC78DRAFT_568043</name>
</gene>
<dbReference type="GO" id="GO:0004519">
    <property type="term" value="F:endonuclease activity"/>
    <property type="evidence" value="ECO:0007669"/>
    <property type="project" value="InterPro"/>
</dbReference>
<keyword evidence="2" id="KW-1185">Reference proteome</keyword>
<evidence type="ECO:0000313" key="1">
    <source>
        <dbReference type="EMBL" id="KAF2264800.1"/>
    </source>
</evidence>
<comment type="caution">
    <text evidence="1">The sequence shown here is derived from an EMBL/GenBank/DDBJ whole genome shotgun (WGS) entry which is preliminary data.</text>
</comment>
<protein>
    <submittedName>
        <fullName evidence="1">Las1-domain-containing protein</fullName>
    </submittedName>
</protein>
<dbReference type="Pfam" id="PF04031">
    <property type="entry name" value="Las1"/>
    <property type="match status" value="1"/>
</dbReference>
<evidence type="ECO:0000313" key="2">
    <source>
        <dbReference type="Proteomes" id="UP000800093"/>
    </source>
</evidence>
<dbReference type="GO" id="GO:0000460">
    <property type="term" value="P:maturation of 5.8S rRNA"/>
    <property type="evidence" value="ECO:0007669"/>
    <property type="project" value="TreeGrafter"/>
</dbReference>
<dbReference type="PANTHER" id="PTHR15002">
    <property type="entry name" value="RIBOSOMAL BIOGENESIS PROTEIN LAS1L"/>
    <property type="match status" value="1"/>
</dbReference>
<dbReference type="Proteomes" id="UP000800093">
    <property type="component" value="Unassembled WGS sequence"/>
</dbReference>
<dbReference type="GO" id="GO:0000470">
    <property type="term" value="P:maturation of LSU-rRNA"/>
    <property type="evidence" value="ECO:0007669"/>
    <property type="project" value="TreeGrafter"/>
</dbReference>
<dbReference type="AlphaFoldDB" id="A0A9P4KAD3"/>
<sequence>METKFRATPWRDGKELLQLRSDLFWKPGSKVEDRRAEAVDKILAWRVRCGEIPLMLESTADLVGAVVKDEQGEGGVRMEYAMAVARFATGISDTQTDLRRSRRSWLAPSTSLDLPTHLLEIRHRIVHRHLPTLSTLKLVAQEALDWLWQWYWWPLDHVFSSNAEESVEGHDAGSLGAIEAKEAAEKILKTYIRNRKLETKTQKPPLNTLDPESRAAATATSAYLSIAGPCARNTEILISVLVDELTLVPAPSDKKTKGSMSGAFVLWTPLLAHLSASLPSSFLERIAKRMFCVLNLPPREMADATENAIREAICEWLLHITSHAHTHLSGSEKFMECVLEMCFTQPTEWTLRLAESILEREGVRDHGFWWRLLEVARDEDMQVEGERAPGERASLISEINNMDVGEMEFSTSVSKQQGAAQRKQRGPWKKIGLWRSQPIGMVADGWQGYD</sequence>
<dbReference type="EMBL" id="ML986613">
    <property type="protein sequence ID" value="KAF2264800.1"/>
    <property type="molecule type" value="Genomic_DNA"/>
</dbReference>
<dbReference type="OrthoDB" id="10263222at2759"/>
<dbReference type="GO" id="GO:0030687">
    <property type="term" value="C:preribosome, large subunit precursor"/>
    <property type="evidence" value="ECO:0007669"/>
    <property type="project" value="TreeGrafter"/>
</dbReference>
<dbReference type="InterPro" id="IPR007174">
    <property type="entry name" value="Las1"/>
</dbReference>
<accession>A0A9P4KAD3</accession>
<reference evidence="2" key="1">
    <citation type="journal article" date="2020" name="Stud. Mycol.">
        <title>101 Dothideomycetes genomes: A test case for predicting lifestyles and emergence of pathogens.</title>
        <authorList>
            <person name="Haridas S."/>
            <person name="Albert R."/>
            <person name="Binder M."/>
            <person name="Bloem J."/>
            <person name="LaButti K."/>
            <person name="Salamov A."/>
            <person name="Andreopoulos B."/>
            <person name="Baker S."/>
            <person name="Barry K."/>
            <person name="Bills G."/>
            <person name="Bluhm B."/>
            <person name="Cannon C."/>
            <person name="Castanera R."/>
            <person name="Culley D."/>
            <person name="Daum C."/>
            <person name="Ezra D."/>
            <person name="Gonzalez J."/>
            <person name="Henrissat B."/>
            <person name="Kuo A."/>
            <person name="Liang C."/>
            <person name="Lipzen A."/>
            <person name="Lutzoni F."/>
            <person name="Magnuson J."/>
            <person name="Mondo S."/>
            <person name="Nolan M."/>
            <person name="Ohm R."/>
            <person name="Pangilinan J."/>
            <person name="Park H.-J."/>
            <person name="Ramirez L."/>
            <person name="Alfaro M."/>
            <person name="Sun H."/>
            <person name="Tritt A."/>
            <person name="Yoshinaga Y."/>
            <person name="Zwiers L.-H."/>
            <person name="Turgeon B."/>
            <person name="Goodwin S."/>
            <person name="Spatafora J."/>
            <person name="Crous P."/>
            <person name="Grigoriev I."/>
        </authorList>
    </citation>
    <scope>NUCLEOTIDE SEQUENCE [LARGE SCALE GENOMIC DNA]</scope>
    <source>
        <strain evidence="2">CBS 304.66</strain>
    </source>
</reference>
<organism evidence="1 2">
    <name type="scientific">Lojkania enalia</name>
    <dbReference type="NCBI Taxonomy" id="147567"/>
    <lineage>
        <taxon>Eukaryota</taxon>
        <taxon>Fungi</taxon>
        <taxon>Dikarya</taxon>
        <taxon>Ascomycota</taxon>
        <taxon>Pezizomycotina</taxon>
        <taxon>Dothideomycetes</taxon>
        <taxon>Pleosporomycetidae</taxon>
        <taxon>Pleosporales</taxon>
        <taxon>Pleosporales incertae sedis</taxon>
        <taxon>Lojkania</taxon>
    </lineage>
</organism>
<name>A0A9P4KAD3_9PLEO</name>
<dbReference type="GO" id="GO:0090730">
    <property type="term" value="C:Las1 complex"/>
    <property type="evidence" value="ECO:0007669"/>
    <property type="project" value="InterPro"/>
</dbReference>